<comment type="similarity">
    <text evidence="1">Belongs to the enoyl-CoA hydratase/isomerase family.</text>
</comment>
<evidence type="ECO:0000256" key="1">
    <source>
        <dbReference type="ARBA" id="ARBA00005254"/>
    </source>
</evidence>
<dbReference type="EC" id="4.2.1.17" evidence="4"/>
<dbReference type="AlphaFoldDB" id="A0A498QPS2"/>
<dbReference type="PANTHER" id="PTHR43802:SF1">
    <property type="entry name" value="IP11341P-RELATED"/>
    <property type="match status" value="1"/>
</dbReference>
<dbReference type="InterPro" id="IPR003736">
    <property type="entry name" value="PAAI_dom"/>
</dbReference>
<reference evidence="4 5" key="1">
    <citation type="submission" date="2018-09" db="EMBL/GenBank/DDBJ databases">
        <authorList>
            <person name="Tagini F."/>
        </authorList>
    </citation>
    <scope>NUCLEOTIDE SEQUENCE [LARGE SCALE GENOMIC DNA]</scope>
    <source>
        <strain evidence="4 5">MK142</strain>
    </source>
</reference>
<evidence type="ECO:0000256" key="2">
    <source>
        <dbReference type="ARBA" id="ARBA00022801"/>
    </source>
</evidence>
<dbReference type="EMBL" id="UPHU01000001">
    <property type="protein sequence ID" value="VBA48907.1"/>
    <property type="molecule type" value="Genomic_DNA"/>
</dbReference>
<feature type="domain" description="Thioesterase" evidence="3">
    <location>
        <begin position="310"/>
        <end position="385"/>
    </location>
</feature>
<gene>
    <name evidence="4" type="primary">echA8_2</name>
    <name evidence="4" type="ORF">LAUMK142_01610</name>
</gene>
<name>A0A498QPS2_9MYCO</name>
<dbReference type="InterPro" id="IPR014748">
    <property type="entry name" value="Enoyl-CoA_hydra_C"/>
</dbReference>
<dbReference type="PANTHER" id="PTHR43802">
    <property type="entry name" value="ENOYL-COA HYDRATASE"/>
    <property type="match status" value="1"/>
</dbReference>
<keyword evidence="4" id="KW-0456">Lyase</keyword>
<dbReference type="CDD" id="cd06558">
    <property type="entry name" value="crotonase-like"/>
    <property type="match status" value="1"/>
</dbReference>
<dbReference type="Pfam" id="PF03061">
    <property type="entry name" value="4HBT"/>
    <property type="match status" value="1"/>
</dbReference>
<dbReference type="InterPro" id="IPR029045">
    <property type="entry name" value="ClpP/crotonase-like_dom_sf"/>
</dbReference>
<dbReference type="Gene3D" id="3.10.129.10">
    <property type="entry name" value="Hotdog Thioesterase"/>
    <property type="match status" value="1"/>
</dbReference>
<dbReference type="GO" id="GO:0004300">
    <property type="term" value="F:enoyl-CoA hydratase activity"/>
    <property type="evidence" value="ECO:0007669"/>
    <property type="project" value="UniProtKB-EC"/>
</dbReference>
<evidence type="ECO:0000313" key="5">
    <source>
        <dbReference type="Proteomes" id="UP000268285"/>
    </source>
</evidence>
<evidence type="ECO:0000259" key="3">
    <source>
        <dbReference type="Pfam" id="PF03061"/>
    </source>
</evidence>
<dbReference type="Pfam" id="PF00378">
    <property type="entry name" value="ECH_1"/>
    <property type="match status" value="1"/>
</dbReference>
<dbReference type="SUPFAM" id="SSF54637">
    <property type="entry name" value="Thioesterase/thiol ester dehydrase-isomerase"/>
    <property type="match status" value="1"/>
</dbReference>
<protein>
    <submittedName>
        <fullName evidence="4">Putative enoyl-CoA hydratase echA8</fullName>
        <ecNumber evidence="4">4.2.1.17</ecNumber>
    </submittedName>
</protein>
<dbReference type="GO" id="GO:0016289">
    <property type="term" value="F:acyl-CoA hydrolase activity"/>
    <property type="evidence" value="ECO:0007669"/>
    <property type="project" value="UniProtKB-ARBA"/>
</dbReference>
<dbReference type="Gene3D" id="1.10.12.10">
    <property type="entry name" value="Lyase 2-enoyl-coa Hydratase, Chain A, domain 2"/>
    <property type="match status" value="1"/>
</dbReference>
<dbReference type="CDD" id="cd03443">
    <property type="entry name" value="PaaI_thioesterase"/>
    <property type="match status" value="1"/>
</dbReference>
<dbReference type="InterPro" id="IPR029069">
    <property type="entry name" value="HotDog_dom_sf"/>
</dbReference>
<dbReference type="Gene3D" id="3.90.226.10">
    <property type="entry name" value="2-enoyl-CoA Hydratase, Chain A, domain 1"/>
    <property type="match status" value="1"/>
</dbReference>
<dbReference type="Proteomes" id="UP000268285">
    <property type="component" value="Unassembled WGS sequence"/>
</dbReference>
<dbReference type="SUPFAM" id="SSF52096">
    <property type="entry name" value="ClpP/crotonase"/>
    <property type="match status" value="1"/>
</dbReference>
<keyword evidence="5" id="KW-1185">Reference proteome</keyword>
<sequence length="403" mass="43371">MHDVLRQEVRNGVALLTLNRPDALNAYTPEIGRRLGEAYRRCDSDDSVRVIVVTGSGSAFCAGADMSDADPFDSPTHSDFSASPIQPAAFELRKPVIAAMNGHAIGIGFTLALQTDIRVVAEEAKYGVVQSRRGVIGDCMSHWTLLRLAGLATAADLLLTGRTIRGTEVARMGIAAAVPGTEVLTHAMTIATDIIENVAPMSAALSKRLLWDTAINGYAPRQVAELETQLHRRLMGRDDSREAVAAYRAKRAPMWTASVPADWQDLPDRKVDAPMKHHFAELLGFRYGRSDEQQAVVEAMPTAEHCNERGTVHGGFLAALLDAATGLAVHSALGEQLTAPHFDLTIQYLRPAVPGTLLTCLARTTKAGRRVVASEAEVFQDGEMVARAIGSHAVTTRRLAPGL</sequence>
<organism evidence="4 5">
    <name type="scientific">Mycobacterium pseudokansasii</name>
    <dbReference type="NCBI Taxonomy" id="2341080"/>
    <lineage>
        <taxon>Bacteria</taxon>
        <taxon>Bacillati</taxon>
        <taxon>Actinomycetota</taxon>
        <taxon>Actinomycetes</taxon>
        <taxon>Mycobacteriales</taxon>
        <taxon>Mycobacteriaceae</taxon>
        <taxon>Mycobacterium</taxon>
    </lineage>
</organism>
<keyword evidence="2" id="KW-0378">Hydrolase</keyword>
<dbReference type="InterPro" id="IPR001753">
    <property type="entry name" value="Enoyl-CoA_hydra/iso"/>
</dbReference>
<evidence type="ECO:0000313" key="4">
    <source>
        <dbReference type="EMBL" id="VBA48907.1"/>
    </source>
</evidence>
<dbReference type="NCBIfam" id="TIGR00369">
    <property type="entry name" value="unchar_dom_1"/>
    <property type="match status" value="1"/>
</dbReference>
<dbReference type="InterPro" id="IPR006683">
    <property type="entry name" value="Thioestr_dom"/>
</dbReference>
<accession>A0A498QPS2</accession>
<proteinExistence type="inferred from homology"/>